<dbReference type="EMBL" id="LSSK01000933">
    <property type="protein sequence ID" value="OMH81293.1"/>
    <property type="molecule type" value="Genomic_DNA"/>
</dbReference>
<feature type="region of interest" description="Disordered" evidence="6">
    <location>
        <begin position="1"/>
        <end position="46"/>
    </location>
</feature>
<comment type="subcellular location">
    <subcellularLocation>
        <location evidence="1">Membrane</location>
    </subcellularLocation>
</comment>
<keyword evidence="5" id="KW-0472">Membrane</keyword>
<dbReference type="InterPro" id="IPR011992">
    <property type="entry name" value="EF-hand-dom_pair"/>
</dbReference>
<dbReference type="PROSITE" id="PS00018">
    <property type="entry name" value="EF_HAND_1"/>
    <property type="match status" value="1"/>
</dbReference>
<evidence type="ECO:0000313" key="8">
    <source>
        <dbReference type="EMBL" id="OMH81293.1"/>
    </source>
</evidence>
<evidence type="ECO:0000256" key="1">
    <source>
        <dbReference type="ARBA" id="ARBA00004370"/>
    </source>
</evidence>
<dbReference type="SUPFAM" id="SSF47473">
    <property type="entry name" value="EF-hand"/>
    <property type="match status" value="1"/>
</dbReference>
<keyword evidence="2" id="KW-0479">Metal-binding</keyword>
<sequence>MLYHQSIGNDNNKEKVASKEVDSSDTKENTTASHEKTDSSQSPTETSTDILFAADGSDISEKLMLALTEIFSRYDKDGDKALNPVELDNFAIFTNGTSFTDEEINEIKLNLDTDDSGNLTLAGFIELYALQTMAGDCDETWKDLKTHGYNEKLELVDQSK</sequence>
<feature type="domain" description="EF-hand" evidence="7">
    <location>
        <begin position="67"/>
        <end position="128"/>
    </location>
</feature>
<evidence type="ECO:0000256" key="6">
    <source>
        <dbReference type="SAM" id="MobiDB-lite"/>
    </source>
</evidence>
<reference evidence="9" key="1">
    <citation type="submission" date="2017-01" db="EMBL/GenBank/DDBJ databases">
        <authorList>
            <person name="Wang Y."/>
            <person name="White M."/>
            <person name="Kvist S."/>
            <person name="Moncalvo J.-M."/>
        </authorList>
    </citation>
    <scope>NUCLEOTIDE SEQUENCE [LARGE SCALE GENOMIC DNA]</scope>
    <source>
        <strain evidence="9">COL-18-3</strain>
    </source>
</reference>
<evidence type="ECO:0000259" key="7">
    <source>
        <dbReference type="Pfam" id="PF13499"/>
    </source>
</evidence>
<dbReference type="Pfam" id="PF13499">
    <property type="entry name" value="EF-hand_7"/>
    <property type="match status" value="1"/>
</dbReference>
<protein>
    <submittedName>
        <fullName evidence="8">Mitochondrial Rho GTPase 2</fullName>
    </submittedName>
</protein>
<evidence type="ECO:0000256" key="2">
    <source>
        <dbReference type="ARBA" id="ARBA00022723"/>
    </source>
</evidence>
<dbReference type="GO" id="GO:0005509">
    <property type="term" value="F:calcium ion binding"/>
    <property type="evidence" value="ECO:0007669"/>
    <property type="project" value="InterPro"/>
</dbReference>
<keyword evidence="4" id="KW-0106">Calcium</keyword>
<dbReference type="PANTHER" id="PTHR46819:SF1">
    <property type="entry name" value="EF-HAND CALCIUM-BINDING DOMAIN-CONTAINING PROTEIN 7"/>
    <property type="match status" value="1"/>
</dbReference>
<dbReference type="OrthoDB" id="26525at2759"/>
<dbReference type="InterPro" id="IPR052266">
    <property type="entry name" value="Miro-EF-hand_domain"/>
</dbReference>
<evidence type="ECO:0000256" key="3">
    <source>
        <dbReference type="ARBA" id="ARBA00022737"/>
    </source>
</evidence>
<accession>A0A1R1PK50</accession>
<dbReference type="PANTHER" id="PTHR46819">
    <property type="entry name" value="EF-HAND CALCIUM-BINDING DOMAIN-CONTAINING PROTEIN 7"/>
    <property type="match status" value="1"/>
</dbReference>
<name>A0A1R1PK50_ZANCU</name>
<dbReference type="InterPro" id="IPR002048">
    <property type="entry name" value="EF_hand_dom"/>
</dbReference>
<keyword evidence="3" id="KW-0677">Repeat</keyword>
<dbReference type="Gene3D" id="1.10.238.10">
    <property type="entry name" value="EF-hand"/>
    <property type="match status" value="1"/>
</dbReference>
<organism evidence="8 9">
    <name type="scientific">Zancudomyces culisetae</name>
    <name type="common">Gut fungus</name>
    <name type="synonym">Smittium culisetae</name>
    <dbReference type="NCBI Taxonomy" id="1213189"/>
    <lineage>
        <taxon>Eukaryota</taxon>
        <taxon>Fungi</taxon>
        <taxon>Fungi incertae sedis</taxon>
        <taxon>Zoopagomycota</taxon>
        <taxon>Kickxellomycotina</taxon>
        <taxon>Harpellomycetes</taxon>
        <taxon>Harpellales</taxon>
        <taxon>Legeriomycetaceae</taxon>
        <taxon>Zancudomyces</taxon>
    </lineage>
</organism>
<feature type="compositionally biased region" description="Polar residues" evidence="6">
    <location>
        <begin position="1"/>
        <end position="10"/>
    </location>
</feature>
<evidence type="ECO:0000256" key="4">
    <source>
        <dbReference type="ARBA" id="ARBA00022837"/>
    </source>
</evidence>
<keyword evidence="9" id="KW-1185">Reference proteome</keyword>
<proteinExistence type="predicted"/>
<evidence type="ECO:0000256" key="5">
    <source>
        <dbReference type="ARBA" id="ARBA00023136"/>
    </source>
</evidence>
<feature type="compositionally biased region" description="Basic and acidic residues" evidence="6">
    <location>
        <begin position="11"/>
        <end position="38"/>
    </location>
</feature>
<evidence type="ECO:0000313" key="9">
    <source>
        <dbReference type="Proteomes" id="UP000188320"/>
    </source>
</evidence>
<dbReference type="GO" id="GO:0016020">
    <property type="term" value="C:membrane"/>
    <property type="evidence" value="ECO:0007669"/>
    <property type="project" value="UniProtKB-SubCell"/>
</dbReference>
<dbReference type="InterPro" id="IPR018247">
    <property type="entry name" value="EF_Hand_1_Ca_BS"/>
</dbReference>
<gene>
    <name evidence="8" type="ORF">AX774_g5255</name>
</gene>
<dbReference type="AlphaFoldDB" id="A0A1R1PK50"/>
<comment type="caution">
    <text evidence="8">The sequence shown here is derived from an EMBL/GenBank/DDBJ whole genome shotgun (WGS) entry which is preliminary data.</text>
</comment>
<dbReference type="Proteomes" id="UP000188320">
    <property type="component" value="Unassembled WGS sequence"/>
</dbReference>